<sequence length="648" mass="74902">YNTHSRRRFTASRSGRFKIGLKGQWALKRIGLAVMEHFDLPKPPANATIKNDLHVIEQGNMARTDLTPEAERLLEPDNFPEWRRMMFRAPKNKDYLTPKHQLAWFHLVRTLALKEVPPRWVIDYLGLTEALHDVNLEEWVKDPEQMLTIFILAPPRHGKSDLAAHCIIWLICRDPDVRILWCAGILDISILTTSFVKRELESNEKLIELYGPFENEGSWSDKSFIVATRKTRMRAPTLHAIGKGTTILSLDADFIFGDDMFDLKASLSPTQVGKDVLWVKTQLMTRREPWTPFLGIGSHQPAPTGDAYQHMDDDHDNDIWFIKQRAHDYEKCKLLENTDQPTPLDEAARHGEWCLLWAEMRSFAYLDQFRRSLGDITYEVCYNQDSSQSTLQYFRPEVVRREYPQPVTSPDTGLYLPFNHYEERPGILDYKRSFGYRVAYCCGAPTNLVACIGFDPAAGQSRGTSESALIVLQACRICERRYLVDYWHKRQSPEMHPDTIALYASTFRVNRVRIEINAYQKALSRDPRMAKAALESKFIIDEWFTTDNKWDPSMGIPLLSRHMEQGRFSVPYALPQDKQKAETLLTQLVRYPAEPNDVVMALWLADLSVIGMLDEGRIRVPRQLDPNAPQHIIDQQVTINLDALRNWE</sequence>
<dbReference type="InterPro" id="IPR027417">
    <property type="entry name" value="P-loop_NTPase"/>
</dbReference>
<accession>A0A0F9LRF1</accession>
<dbReference type="Gene3D" id="3.30.420.240">
    <property type="match status" value="1"/>
</dbReference>
<evidence type="ECO:0008006" key="2">
    <source>
        <dbReference type="Google" id="ProtNLM"/>
    </source>
</evidence>
<evidence type="ECO:0000313" key="1">
    <source>
        <dbReference type="EMBL" id="KKM95958.1"/>
    </source>
</evidence>
<proteinExistence type="predicted"/>
<dbReference type="AlphaFoldDB" id="A0A0F9LRF1"/>
<protein>
    <recommendedName>
        <fullName evidence="2">Terminase large subunit gp17-like C-terminal domain-containing protein</fullName>
    </recommendedName>
</protein>
<dbReference type="EMBL" id="LAZR01005943">
    <property type="protein sequence ID" value="KKM95958.1"/>
    <property type="molecule type" value="Genomic_DNA"/>
</dbReference>
<feature type="non-terminal residue" evidence="1">
    <location>
        <position position="1"/>
    </location>
</feature>
<organism evidence="1">
    <name type="scientific">marine sediment metagenome</name>
    <dbReference type="NCBI Taxonomy" id="412755"/>
    <lineage>
        <taxon>unclassified sequences</taxon>
        <taxon>metagenomes</taxon>
        <taxon>ecological metagenomes</taxon>
    </lineage>
</organism>
<name>A0A0F9LRF1_9ZZZZ</name>
<comment type="caution">
    <text evidence="1">The sequence shown here is derived from an EMBL/GenBank/DDBJ whole genome shotgun (WGS) entry which is preliminary data.</text>
</comment>
<dbReference type="Gene3D" id="3.40.50.300">
    <property type="entry name" value="P-loop containing nucleotide triphosphate hydrolases"/>
    <property type="match status" value="1"/>
</dbReference>
<gene>
    <name evidence="1" type="ORF">LCGC14_1182910</name>
</gene>
<reference evidence="1" key="1">
    <citation type="journal article" date="2015" name="Nature">
        <title>Complex archaea that bridge the gap between prokaryotes and eukaryotes.</title>
        <authorList>
            <person name="Spang A."/>
            <person name="Saw J.H."/>
            <person name="Jorgensen S.L."/>
            <person name="Zaremba-Niedzwiedzka K."/>
            <person name="Martijn J."/>
            <person name="Lind A.E."/>
            <person name="van Eijk R."/>
            <person name="Schleper C."/>
            <person name="Guy L."/>
            <person name="Ettema T.J."/>
        </authorList>
    </citation>
    <scope>NUCLEOTIDE SEQUENCE</scope>
</reference>